<evidence type="ECO:0000256" key="2">
    <source>
        <dbReference type="ARBA" id="ARBA00023002"/>
    </source>
</evidence>
<evidence type="ECO:0000313" key="5">
    <source>
        <dbReference type="Proteomes" id="UP000053259"/>
    </source>
</evidence>
<sequence>MSTSAILFGAGGNVGKAVLPALLEAGVNVTVATRQDSKSTFPGSVKVVTTNYESVEDLTSIIRGNDAVISLVNTAALSKELLLVDAAAAAGASLFIPSQFGHDTSDDRIAPLLPIFGKKQQTVARLKEKEKDGLTWTAIITALFFDWGLNFGTFDVDLKKGKATIWDGGETRFSASNMEDIALAVVRLVTDPVTREKYKNQHVYVSSVQMTQKELVAAAEAVTGKTFDITEYDSDVAFREGSPIKVLQAIQFSGKGLADFQAKVDAGKGRFIVDKREDVRTVLKGLAV</sequence>
<organism evidence="4 5">
    <name type="scientific">Verruconis gallopava</name>
    <dbReference type="NCBI Taxonomy" id="253628"/>
    <lineage>
        <taxon>Eukaryota</taxon>
        <taxon>Fungi</taxon>
        <taxon>Dikarya</taxon>
        <taxon>Ascomycota</taxon>
        <taxon>Pezizomycotina</taxon>
        <taxon>Dothideomycetes</taxon>
        <taxon>Pleosporomycetidae</taxon>
        <taxon>Venturiales</taxon>
        <taxon>Sympoventuriaceae</taxon>
        <taxon>Verruconis</taxon>
    </lineage>
</organism>
<dbReference type="Proteomes" id="UP000053259">
    <property type="component" value="Unassembled WGS sequence"/>
</dbReference>
<evidence type="ECO:0000259" key="3">
    <source>
        <dbReference type="Pfam" id="PF05368"/>
    </source>
</evidence>
<keyword evidence="5" id="KW-1185">Reference proteome</keyword>
<dbReference type="STRING" id="253628.A0A0D2A2M5"/>
<feature type="domain" description="NmrA-like" evidence="3">
    <location>
        <begin position="6"/>
        <end position="250"/>
    </location>
</feature>
<dbReference type="Gene3D" id="3.40.50.720">
    <property type="entry name" value="NAD(P)-binding Rossmann-like Domain"/>
    <property type="match status" value="1"/>
</dbReference>
<evidence type="ECO:0000256" key="1">
    <source>
        <dbReference type="ARBA" id="ARBA00022857"/>
    </source>
</evidence>
<dbReference type="AlphaFoldDB" id="A0A0D2A2M5"/>
<dbReference type="VEuPathDB" id="FungiDB:PV09_07508"/>
<dbReference type="HOGENOM" id="CLU_044876_3_3_1"/>
<gene>
    <name evidence="4" type="ORF">PV09_07508</name>
</gene>
<dbReference type="PANTHER" id="PTHR47706:SF9">
    <property type="entry name" value="NMRA-LIKE DOMAIN-CONTAINING PROTEIN-RELATED"/>
    <property type="match status" value="1"/>
</dbReference>
<dbReference type="SUPFAM" id="SSF51735">
    <property type="entry name" value="NAD(P)-binding Rossmann-fold domains"/>
    <property type="match status" value="1"/>
</dbReference>
<dbReference type="EMBL" id="KN847558">
    <property type="protein sequence ID" value="KIW00988.1"/>
    <property type="molecule type" value="Genomic_DNA"/>
</dbReference>
<dbReference type="Gene3D" id="3.90.25.10">
    <property type="entry name" value="UDP-galactose 4-epimerase, domain 1"/>
    <property type="match status" value="1"/>
</dbReference>
<dbReference type="Pfam" id="PF05368">
    <property type="entry name" value="NmrA"/>
    <property type="match status" value="1"/>
</dbReference>
<evidence type="ECO:0000313" key="4">
    <source>
        <dbReference type="EMBL" id="KIW00988.1"/>
    </source>
</evidence>
<dbReference type="GO" id="GO:0016491">
    <property type="term" value="F:oxidoreductase activity"/>
    <property type="evidence" value="ECO:0007669"/>
    <property type="project" value="UniProtKB-KW"/>
</dbReference>
<dbReference type="RefSeq" id="XP_016210857.1">
    <property type="nucleotide sequence ID" value="XM_016361282.1"/>
</dbReference>
<keyword evidence="1" id="KW-0521">NADP</keyword>
<name>A0A0D2A2M5_9PEZI</name>
<accession>A0A0D2A2M5</accession>
<dbReference type="PANTHER" id="PTHR47706">
    <property type="entry name" value="NMRA-LIKE FAMILY PROTEIN"/>
    <property type="match status" value="1"/>
</dbReference>
<reference evidence="4 5" key="1">
    <citation type="submission" date="2015-01" db="EMBL/GenBank/DDBJ databases">
        <title>The Genome Sequence of Ochroconis gallopava CBS43764.</title>
        <authorList>
            <consortium name="The Broad Institute Genomics Platform"/>
            <person name="Cuomo C."/>
            <person name="de Hoog S."/>
            <person name="Gorbushina A."/>
            <person name="Stielow B."/>
            <person name="Teixiera M."/>
            <person name="Abouelleil A."/>
            <person name="Chapman S.B."/>
            <person name="Priest M."/>
            <person name="Young S.K."/>
            <person name="Wortman J."/>
            <person name="Nusbaum C."/>
            <person name="Birren B."/>
        </authorList>
    </citation>
    <scope>NUCLEOTIDE SEQUENCE [LARGE SCALE GENOMIC DNA]</scope>
    <source>
        <strain evidence="4 5">CBS 43764</strain>
    </source>
</reference>
<dbReference type="InParanoid" id="A0A0D2A2M5"/>
<dbReference type="InterPro" id="IPR036291">
    <property type="entry name" value="NAD(P)-bd_dom_sf"/>
</dbReference>
<dbReference type="OrthoDB" id="9984533at2759"/>
<dbReference type="InterPro" id="IPR008030">
    <property type="entry name" value="NmrA-like"/>
</dbReference>
<protein>
    <recommendedName>
        <fullName evidence="3">NmrA-like domain-containing protein</fullName>
    </recommendedName>
</protein>
<proteinExistence type="predicted"/>
<dbReference type="GeneID" id="27315481"/>
<keyword evidence="2" id="KW-0560">Oxidoreductase</keyword>
<dbReference type="InterPro" id="IPR051609">
    <property type="entry name" value="NmrA/Isoflavone_reductase-like"/>
</dbReference>